<accession>A0A0B2UR30</accession>
<evidence type="ECO:0000256" key="1">
    <source>
        <dbReference type="SAM" id="MobiDB-lite"/>
    </source>
</evidence>
<organism evidence="2 3">
    <name type="scientific">Toxocara canis</name>
    <name type="common">Canine roundworm</name>
    <dbReference type="NCBI Taxonomy" id="6265"/>
    <lineage>
        <taxon>Eukaryota</taxon>
        <taxon>Metazoa</taxon>
        <taxon>Ecdysozoa</taxon>
        <taxon>Nematoda</taxon>
        <taxon>Chromadorea</taxon>
        <taxon>Rhabditida</taxon>
        <taxon>Spirurina</taxon>
        <taxon>Ascaridomorpha</taxon>
        <taxon>Ascaridoidea</taxon>
        <taxon>Toxocaridae</taxon>
        <taxon>Toxocara</taxon>
    </lineage>
</organism>
<evidence type="ECO:0000313" key="3">
    <source>
        <dbReference type="Proteomes" id="UP000031036"/>
    </source>
</evidence>
<sequence length="117" mass="13632">ELSAIRAEREATIMKLKITLSEAEAKYDSTKSALDEATRRIQDLEVRHVDKLTPTDAPVQSVPSKEQDEEETEEMRRRIVMLERENERMARACDEADDEIKNLREELLELKEKMALM</sequence>
<proteinExistence type="predicted"/>
<dbReference type="EMBL" id="JPKZ01019808">
    <property type="protein sequence ID" value="KHN71823.1"/>
    <property type="molecule type" value="Genomic_DNA"/>
</dbReference>
<comment type="caution">
    <text evidence="2">The sequence shown here is derived from an EMBL/GenBank/DDBJ whole genome shotgun (WGS) entry which is preliminary data.</text>
</comment>
<feature type="non-terminal residue" evidence="2">
    <location>
        <position position="1"/>
    </location>
</feature>
<keyword evidence="3" id="KW-1185">Reference proteome</keyword>
<reference evidence="2 3" key="1">
    <citation type="submission" date="2014-11" db="EMBL/GenBank/DDBJ databases">
        <title>Genetic blueprint of the zoonotic pathogen Toxocara canis.</title>
        <authorList>
            <person name="Zhu X.-Q."/>
            <person name="Korhonen P.K."/>
            <person name="Cai H."/>
            <person name="Young N.D."/>
            <person name="Nejsum P."/>
            <person name="von Samson-Himmelstjerna G."/>
            <person name="Boag P.R."/>
            <person name="Tan P."/>
            <person name="Li Q."/>
            <person name="Min J."/>
            <person name="Yang Y."/>
            <person name="Wang X."/>
            <person name="Fang X."/>
            <person name="Hall R.S."/>
            <person name="Hofmann A."/>
            <person name="Sternberg P.W."/>
            <person name="Jex A.R."/>
            <person name="Gasser R.B."/>
        </authorList>
    </citation>
    <scope>NUCLEOTIDE SEQUENCE [LARGE SCALE GENOMIC DNA]</scope>
    <source>
        <strain evidence="2">PN_DK_2014</strain>
    </source>
</reference>
<dbReference type="Proteomes" id="UP000031036">
    <property type="component" value="Unassembled WGS sequence"/>
</dbReference>
<protein>
    <submittedName>
        <fullName evidence="2">Uncharacterized protein</fullName>
    </submittedName>
</protein>
<gene>
    <name evidence="2" type="ORF">Tcan_00658</name>
</gene>
<dbReference type="AlphaFoldDB" id="A0A0B2UR30"/>
<name>A0A0B2UR30_TOXCA</name>
<evidence type="ECO:0000313" key="2">
    <source>
        <dbReference type="EMBL" id="KHN71823.1"/>
    </source>
</evidence>
<feature type="non-terminal residue" evidence="2">
    <location>
        <position position="117"/>
    </location>
</feature>
<feature type="region of interest" description="Disordered" evidence="1">
    <location>
        <begin position="48"/>
        <end position="75"/>
    </location>
</feature>